<evidence type="ECO:0000313" key="10">
    <source>
        <dbReference type="EMBL" id="KFD56957.1"/>
    </source>
</evidence>
<dbReference type="InterPro" id="IPR002909">
    <property type="entry name" value="IPT_dom"/>
</dbReference>
<accession>A0A085MIB1</accession>
<dbReference type="EMBL" id="KL367490">
    <property type="protein sequence ID" value="KFD70061.1"/>
    <property type="molecule type" value="Genomic_DNA"/>
</dbReference>
<dbReference type="PANTHER" id="PTHR13043">
    <property type="entry name" value="EXOCYST COMPLEX COMPONENT SEC5"/>
    <property type="match status" value="1"/>
</dbReference>
<feature type="domain" description="Exocyst complex component EXOC2/Sec5 N-terminal" evidence="9">
    <location>
        <begin position="185"/>
        <end position="861"/>
    </location>
</feature>
<dbReference type="GO" id="GO:0000145">
    <property type="term" value="C:exocyst"/>
    <property type="evidence" value="ECO:0007669"/>
    <property type="project" value="UniProtKB-UniRule"/>
</dbReference>
<evidence type="ECO:0000256" key="3">
    <source>
        <dbReference type="ARBA" id="ARBA00017526"/>
    </source>
</evidence>
<dbReference type="SUPFAM" id="SSF81296">
    <property type="entry name" value="E set domains"/>
    <property type="match status" value="1"/>
</dbReference>
<dbReference type="PANTHER" id="PTHR13043:SF1">
    <property type="entry name" value="EXOCYST COMPLEX COMPONENT 2"/>
    <property type="match status" value="1"/>
</dbReference>
<dbReference type="GO" id="GO:0006893">
    <property type="term" value="P:Golgi to plasma membrane transport"/>
    <property type="evidence" value="ECO:0007669"/>
    <property type="project" value="UniProtKB-UniRule"/>
</dbReference>
<keyword evidence="5 7" id="KW-0268">Exocytosis</keyword>
<reference evidence="10 12" key="1">
    <citation type="journal article" date="2014" name="Nat. Genet.">
        <title>Genome and transcriptome of the porcine whipworm Trichuris suis.</title>
        <authorList>
            <person name="Jex A.R."/>
            <person name="Nejsum P."/>
            <person name="Schwarz E.M."/>
            <person name="Hu L."/>
            <person name="Young N.D."/>
            <person name="Hall R.S."/>
            <person name="Korhonen P.K."/>
            <person name="Liao S."/>
            <person name="Thamsborg S."/>
            <person name="Xia J."/>
            <person name="Xu P."/>
            <person name="Wang S."/>
            <person name="Scheerlinck J.P."/>
            <person name="Hofmann A."/>
            <person name="Sternberg P.W."/>
            <person name="Wang J."/>
            <person name="Gasser R.B."/>
        </authorList>
    </citation>
    <scope>NUCLEOTIDE SEQUENCE [LARGE SCALE GENOMIC DNA]</scope>
    <source>
        <strain evidence="11">DCEP-RM93F</strain>
        <strain evidence="10">DCEP-RM93M</strain>
    </source>
</reference>
<dbReference type="InterPro" id="IPR013783">
    <property type="entry name" value="Ig-like_fold"/>
</dbReference>
<comment type="similarity">
    <text evidence="2 7">Belongs to the SEC5 family.</text>
</comment>
<dbReference type="InterPro" id="IPR039481">
    <property type="entry name" value="EXOC2/Sec5_N_dom"/>
</dbReference>
<evidence type="ECO:0000256" key="1">
    <source>
        <dbReference type="ARBA" id="ARBA00002660"/>
    </source>
</evidence>
<dbReference type="GO" id="GO:0006887">
    <property type="term" value="P:exocytosis"/>
    <property type="evidence" value="ECO:0007669"/>
    <property type="project" value="UniProtKB-KW"/>
</dbReference>
<dbReference type="Proteomes" id="UP000030764">
    <property type="component" value="Unassembled WGS sequence"/>
</dbReference>
<dbReference type="InterPro" id="IPR029175">
    <property type="entry name" value="EXOC2/Sec5"/>
</dbReference>
<feature type="domain" description="IPT/TIG" evidence="8">
    <location>
        <begin position="34"/>
        <end position="116"/>
    </location>
</feature>
<keyword evidence="4 7" id="KW-0813">Transport</keyword>
<dbReference type="AlphaFoldDB" id="A0A085MIB1"/>
<evidence type="ECO:0000256" key="7">
    <source>
        <dbReference type="RuleBase" id="RU365069"/>
    </source>
</evidence>
<dbReference type="Pfam" id="PF15469">
    <property type="entry name" value="Sec5"/>
    <property type="match status" value="1"/>
</dbReference>
<evidence type="ECO:0000256" key="2">
    <source>
        <dbReference type="ARBA" id="ARBA00010578"/>
    </source>
</evidence>
<dbReference type="Pfam" id="PF01833">
    <property type="entry name" value="TIG"/>
    <property type="match status" value="1"/>
</dbReference>
<dbReference type="Gene3D" id="2.60.40.10">
    <property type="entry name" value="Immunoglobulins"/>
    <property type="match status" value="1"/>
</dbReference>
<comment type="function">
    <text evidence="1 7">Component of the exocyst complex involved in the docking of exocytic vesicles with fusion sites on the plasma membrane.</text>
</comment>
<sequence length="900" mass="101403">MTVESMKHNRKLHHAMAEYTDVTSSMPEMKSDPPLVTGLSPKEGPPGTQIIIRGENLGLSQSDVVGLIVCSMDCLASMRWESPHKIIARVTQSKAGIGDVTVITKSGGRGSCLVQFRIFHALIGPLQESAVWVDESHFVDSMRSAAEEMNVVIEDSPLTISKDSATTPVPERVMEVYADSGSNLRLENFHPVRYLLENYRTASYDSLEAALFHLENHSNLAQKEPKNFLKSNLSCILDCVDALCDLRDFIGSSEQPDYSKMLSTLRHQISVCSSCGEEVFVDVLKRKEQSDSIRNALTVLRRFRFLFLLPQAMKSHVEKGEYGLVTSEYSRAKSLLCETEVPLLKEGLRFGMEKLKMALYERLSDPTVSLNEQKKIIRYLLTVDQETDAGWQCLVSQCTLLKRTFLEHQRKHAALEKESRYEDSDRDYSTELLSEVPPCFLFCDVICSVLASRLPEILKLSEEYLSGQLTARGLFHSESEIEEMIVDIIDLCVALMLNAVLPSALPPRLKESFGGVLASWKPLKTDSFGYIELLSSLRTCLLSLYKMDCSDQYLSSLLTACMELRVTCLKLVASQASHSICELASKETWKLSECDKDMSKTALPDMFESIVNEVQPIVNTFLSYNNFPHEKDLLQLEAYRPSVLRSLECLFCSFKITLERLINFEPSENPPTALRRPSTLKSSFDKGKRAPKLTEKKLLVVVANCDYVLRFCLPRLFERASKCGVWLIEPIQERCIVCYGSFRTTLLKHYISSKCPPLGLSSQIVGKEDDDVKSVSTYIKDCILRVVAVQAELFLVCPVLYHTVIGFVVKNYHDRITEHAKERLDTMSPQQRSQVLLDLTAFEESVKSFLSAETLLAIRNFKVQIGAPWTESLQLLLDNYLSKEELLISCLGRVAPASDT</sequence>
<comment type="subunit">
    <text evidence="7">Component of the exocyst complex.</text>
</comment>
<dbReference type="EMBL" id="KL363191">
    <property type="protein sequence ID" value="KFD56957.1"/>
    <property type="molecule type" value="Genomic_DNA"/>
</dbReference>
<evidence type="ECO:0000313" key="12">
    <source>
        <dbReference type="Proteomes" id="UP000030764"/>
    </source>
</evidence>
<organism evidence="10 12">
    <name type="scientific">Trichuris suis</name>
    <name type="common">pig whipworm</name>
    <dbReference type="NCBI Taxonomy" id="68888"/>
    <lineage>
        <taxon>Eukaryota</taxon>
        <taxon>Metazoa</taxon>
        <taxon>Ecdysozoa</taxon>
        <taxon>Nematoda</taxon>
        <taxon>Enoplea</taxon>
        <taxon>Dorylaimia</taxon>
        <taxon>Trichinellida</taxon>
        <taxon>Trichuridae</taxon>
        <taxon>Trichuris</taxon>
    </lineage>
</organism>
<evidence type="ECO:0000256" key="4">
    <source>
        <dbReference type="ARBA" id="ARBA00022448"/>
    </source>
</evidence>
<evidence type="ECO:0000259" key="8">
    <source>
        <dbReference type="Pfam" id="PF01833"/>
    </source>
</evidence>
<evidence type="ECO:0000256" key="6">
    <source>
        <dbReference type="ARBA" id="ARBA00022927"/>
    </source>
</evidence>
<keyword evidence="12" id="KW-1185">Reference proteome</keyword>
<dbReference type="GO" id="GO:0015031">
    <property type="term" value="P:protein transport"/>
    <property type="evidence" value="ECO:0007669"/>
    <property type="project" value="UniProtKB-KW"/>
</dbReference>
<dbReference type="FunFam" id="2.60.40.10:FF:000196">
    <property type="entry name" value="Exocyst complex component 2"/>
    <property type="match status" value="1"/>
</dbReference>
<gene>
    <name evidence="10" type="ORF">M513_02214</name>
    <name evidence="11" type="ORF">M514_02214</name>
</gene>
<evidence type="ECO:0000313" key="11">
    <source>
        <dbReference type="EMBL" id="KFD70061.1"/>
    </source>
</evidence>
<name>A0A085MIB1_9BILA</name>
<evidence type="ECO:0000259" key="9">
    <source>
        <dbReference type="Pfam" id="PF15469"/>
    </source>
</evidence>
<dbReference type="Proteomes" id="UP000030758">
    <property type="component" value="Unassembled WGS sequence"/>
</dbReference>
<proteinExistence type="inferred from homology"/>
<dbReference type="CDD" id="cd00603">
    <property type="entry name" value="IPT_PCSR"/>
    <property type="match status" value="1"/>
</dbReference>
<protein>
    <recommendedName>
        <fullName evidence="3 7">Exocyst complex component 2</fullName>
    </recommendedName>
</protein>
<dbReference type="InterPro" id="IPR014756">
    <property type="entry name" value="Ig_E-set"/>
</dbReference>
<keyword evidence="6 7" id="KW-0653">Protein transport</keyword>
<evidence type="ECO:0000256" key="5">
    <source>
        <dbReference type="ARBA" id="ARBA00022483"/>
    </source>
</evidence>